<gene>
    <name evidence="4" type="ORF">EMA8858_01591</name>
</gene>
<evidence type="ECO:0000256" key="1">
    <source>
        <dbReference type="ARBA" id="ARBA00007118"/>
    </source>
</evidence>
<feature type="domain" description="Nitroreductase" evidence="3">
    <location>
        <begin position="9"/>
        <end position="216"/>
    </location>
</feature>
<dbReference type="SUPFAM" id="SSF55469">
    <property type="entry name" value="FMN-dependent nitroreductase-like"/>
    <property type="match status" value="1"/>
</dbReference>
<dbReference type="InterPro" id="IPR000415">
    <property type="entry name" value="Nitroreductase-like"/>
</dbReference>
<evidence type="ECO:0000259" key="3">
    <source>
        <dbReference type="Pfam" id="PF00881"/>
    </source>
</evidence>
<organism evidence="4 5">
    <name type="scientific">Emticicia aquatica</name>
    <dbReference type="NCBI Taxonomy" id="1681835"/>
    <lineage>
        <taxon>Bacteria</taxon>
        <taxon>Pseudomonadati</taxon>
        <taxon>Bacteroidota</taxon>
        <taxon>Cytophagia</taxon>
        <taxon>Cytophagales</taxon>
        <taxon>Leadbetterellaceae</taxon>
        <taxon>Emticicia</taxon>
    </lineage>
</organism>
<name>A0ABM9APD1_9BACT</name>
<evidence type="ECO:0000256" key="2">
    <source>
        <dbReference type="ARBA" id="ARBA00023002"/>
    </source>
</evidence>
<keyword evidence="5" id="KW-1185">Reference proteome</keyword>
<dbReference type="EMBL" id="CAKLPY010000001">
    <property type="protein sequence ID" value="CAH0995468.1"/>
    <property type="molecule type" value="Genomic_DNA"/>
</dbReference>
<dbReference type="Proteomes" id="UP000837932">
    <property type="component" value="Unassembled WGS sequence"/>
</dbReference>
<comment type="caution">
    <text evidence="4">The sequence shown here is derived from an EMBL/GenBank/DDBJ whole genome shotgun (WGS) entry which is preliminary data.</text>
</comment>
<reference evidence="4" key="1">
    <citation type="submission" date="2021-12" db="EMBL/GenBank/DDBJ databases">
        <authorList>
            <person name="Rodrigo-Torres L."/>
            <person name="Arahal R. D."/>
            <person name="Lucena T."/>
        </authorList>
    </citation>
    <scope>NUCLEOTIDE SEQUENCE</scope>
    <source>
        <strain evidence="4">CECT 8858</strain>
    </source>
</reference>
<protein>
    <recommendedName>
        <fullName evidence="3">Nitroreductase domain-containing protein</fullName>
    </recommendedName>
</protein>
<evidence type="ECO:0000313" key="5">
    <source>
        <dbReference type="Proteomes" id="UP000837932"/>
    </source>
</evidence>
<dbReference type="Pfam" id="PF00881">
    <property type="entry name" value="Nitroreductase"/>
    <property type="match status" value="1"/>
</dbReference>
<dbReference type="Gene3D" id="3.40.109.10">
    <property type="entry name" value="NADH Oxidase"/>
    <property type="match status" value="1"/>
</dbReference>
<dbReference type="InterPro" id="IPR029479">
    <property type="entry name" value="Nitroreductase"/>
</dbReference>
<sequence>MTFDQILNTRRSVRIYDENAAYDSQIVSKSLERAVLSANSSNMQLWEFYQVSSEEKKKAIVKACMHQSAARTASELVIFVTRQDKWKQRAAWNLANMKKQFEGKELKGKGKRALSYYEKLMPLFYTNDFLGIATLIRFSIVVYHSIINKPIIHLVSHADQRVSLHKSCALAAQTFMLSMKSEGYDTCPMEGFDEKMIKKSLNLPSKAEICMVMACGIGKPEGIYTERTRVDNSEVIFKV</sequence>
<dbReference type="RefSeq" id="WP_238806020.1">
    <property type="nucleotide sequence ID" value="NZ_CAKLPY010000001.1"/>
</dbReference>
<accession>A0ABM9APD1</accession>
<proteinExistence type="inferred from homology"/>
<comment type="similarity">
    <text evidence="1">Belongs to the nitroreductase family.</text>
</comment>
<keyword evidence="2" id="KW-0560">Oxidoreductase</keyword>
<evidence type="ECO:0000313" key="4">
    <source>
        <dbReference type="EMBL" id="CAH0995468.1"/>
    </source>
</evidence>
<dbReference type="PANTHER" id="PTHR43673">
    <property type="entry name" value="NAD(P)H NITROREDUCTASE YDGI-RELATED"/>
    <property type="match status" value="1"/>
</dbReference>
<dbReference type="PANTHER" id="PTHR43673:SF10">
    <property type="entry name" value="NADH DEHYDROGENASE_NAD(P)H NITROREDUCTASE XCC3605-RELATED"/>
    <property type="match status" value="1"/>
</dbReference>